<organism evidence="1 2">
    <name type="scientific">Huiozyma naganishii (strain ATCC MYA-139 / BCRC 22969 / CBS 8797 / KCTC 17520 / NBRC 10181 / NCYC 3082 / Yp74L-3)</name>
    <name type="common">Yeast</name>
    <name type="synonym">Kazachstania naganishii</name>
    <dbReference type="NCBI Taxonomy" id="1071383"/>
    <lineage>
        <taxon>Eukaryota</taxon>
        <taxon>Fungi</taxon>
        <taxon>Dikarya</taxon>
        <taxon>Ascomycota</taxon>
        <taxon>Saccharomycotina</taxon>
        <taxon>Saccharomycetes</taxon>
        <taxon>Saccharomycetales</taxon>
        <taxon>Saccharomycetaceae</taxon>
        <taxon>Huiozyma</taxon>
    </lineage>
</organism>
<evidence type="ECO:0000313" key="2">
    <source>
        <dbReference type="Proteomes" id="UP000006310"/>
    </source>
</evidence>
<evidence type="ECO:0000313" key="1">
    <source>
        <dbReference type="EMBL" id="CCK71116.1"/>
    </source>
</evidence>
<name>J7S8U8_HUIN7</name>
<gene>
    <name evidence="1" type="primary">KNAG0G00590</name>
    <name evidence="1" type="ordered locus">KNAG_0G00590</name>
</gene>
<dbReference type="KEGG" id="kng:KNAG_0G00590"/>
<dbReference type="EMBL" id="HE978320">
    <property type="protein sequence ID" value="CCK71116.1"/>
    <property type="molecule type" value="Genomic_DNA"/>
</dbReference>
<dbReference type="GeneID" id="34526840"/>
<dbReference type="Proteomes" id="UP000006310">
    <property type="component" value="Chromosome 7"/>
</dbReference>
<protein>
    <submittedName>
        <fullName evidence="1">Uncharacterized protein</fullName>
    </submittedName>
</protein>
<dbReference type="AlphaFoldDB" id="J7S8U8"/>
<keyword evidence="2" id="KW-1185">Reference proteome</keyword>
<dbReference type="HOGENOM" id="CLU_372163_0_0_1"/>
<reference evidence="2" key="2">
    <citation type="submission" date="2012-08" db="EMBL/GenBank/DDBJ databases">
        <title>Genome sequence of Kazachstania naganishii.</title>
        <authorList>
            <person name="Gordon J.L."/>
            <person name="Armisen D."/>
            <person name="Proux-Wera E."/>
            <person name="OhEigeartaigh S.S."/>
            <person name="Byrne K.P."/>
            <person name="Wolfe K.H."/>
        </authorList>
    </citation>
    <scope>NUCLEOTIDE SEQUENCE [LARGE SCALE GENOMIC DNA]</scope>
    <source>
        <strain evidence="2">ATCC MYA-139 / BCRC 22969 / CBS 8797 / CCRC 22969 / KCTC 17520 / NBRC 10181 / NCYC 3082</strain>
    </source>
</reference>
<proteinExistence type="predicted"/>
<reference evidence="1 2" key="1">
    <citation type="journal article" date="2011" name="Proc. Natl. Acad. Sci. U.S.A.">
        <title>Evolutionary erosion of yeast sex chromosomes by mating-type switching accidents.</title>
        <authorList>
            <person name="Gordon J.L."/>
            <person name="Armisen D."/>
            <person name="Proux-Wera E."/>
            <person name="Oheigeartaigh S.S."/>
            <person name="Byrne K.P."/>
            <person name="Wolfe K.H."/>
        </authorList>
    </citation>
    <scope>NUCLEOTIDE SEQUENCE [LARGE SCALE GENOMIC DNA]</scope>
    <source>
        <strain evidence="2">ATCC MYA-139 / BCRC 22969 / CBS 8797 / CCRC 22969 / KCTC 17520 / NBRC 10181 / NCYC 3082</strain>
    </source>
</reference>
<accession>J7S8U8</accession>
<dbReference type="RefSeq" id="XP_022465362.1">
    <property type="nucleotide sequence ID" value="XM_022608914.1"/>
</dbReference>
<sequence length="747" mass="83458">MSDSTFEVELQCMVNGCEPGNSSPDGVVYLDGIAVCEGPTLDGLLLAGCQTDGNAFLEKIDHFLLTGDCTLNSLGRMEHRGVTSFWTSGAGTVRYVHESTTYEYNVHTRNTTMVSTESPVDARLPPWIAQDTYKPKYYKYHESGKVLFEIRRDRTTQVLEKKPKDCTVYTFDSHVKKFKVYPYHNDQWTHYVVVLTRGTVEASFFSPEQGLFPIGCLHTVYPAIYDIQFMIQEGKNDDLQVLLFTIDGRVLVYDKDLTTRHLVISSRKGKLLFKVTNDTKSVCILYNRDELIIVRSTNSKHDSFADMKTYYKRVRLQVRPVYVRYCVDTKEFFLLDEQGTLHSITIREGVLDPSKPARSRFDLSLAIPIKLIAVDCNPRLIVAVTRTKQSFPDLILFDSVGMKKLFKTTVCKARSTNILLESIPTDYGLSKSSACQYFVFYFIKLGTPQLALLKYKGGKIHILSIEETSCLASSILVNSIDKNKIVVHLVGNMVESYNFSESGSQHNKTLTKISPIAEKTHQKDMPFMTGAYMEDKDIVLINAFSGCQTGSSSDNHAAGNHPLNHFTQKRFLLNGIITKAAHKHVNDLETAVQYPHQGTYHEPCNGLDFAMITRGGNRQQSASKRTFVCMATSENCIIITVNEKEADSPLMSTFQPHLRVETPEAIVNVVPLPNGFVGSMFNGNQGAKRPLFLLFGEYGRIFLLATTVHGENNPSKCGKDGSLGSCLDTVSLGVSSSIHLRASPAAI</sequence>